<dbReference type="EMBL" id="ML994862">
    <property type="protein sequence ID" value="KAF2174507.1"/>
    <property type="molecule type" value="Genomic_DNA"/>
</dbReference>
<evidence type="ECO:0000313" key="1">
    <source>
        <dbReference type="EMBL" id="KAF2174507.1"/>
    </source>
</evidence>
<dbReference type="Proteomes" id="UP000800200">
    <property type="component" value="Unassembled WGS sequence"/>
</dbReference>
<evidence type="ECO:0000313" key="2">
    <source>
        <dbReference type="Proteomes" id="UP000800200"/>
    </source>
</evidence>
<protein>
    <submittedName>
        <fullName evidence="1">Uncharacterized protein</fullName>
    </submittedName>
</protein>
<organism evidence="1 2">
    <name type="scientific">Zopfia rhizophila CBS 207.26</name>
    <dbReference type="NCBI Taxonomy" id="1314779"/>
    <lineage>
        <taxon>Eukaryota</taxon>
        <taxon>Fungi</taxon>
        <taxon>Dikarya</taxon>
        <taxon>Ascomycota</taxon>
        <taxon>Pezizomycotina</taxon>
        <taxon>Dothideomycetes</taxon>
        <taxon>Dothideomycetes incertae sedis</taxon>
        <taxon>Zopfiaceae</taxon>
        <taxon>Zopfia</taxon>
    </lineage>
</organism>
<gene>
    <name evidence="1" type="ORF">K469DRAFT_167189</name>
</gene>
<name>A0A6A6D563_9PEZI</name>
<reference evidence="1" key="1">
    <citation type="journal article" date="2020" name="Stud. Mycol.">
        <title>101 Dothideomycetes genomes: a test case for predicting lifestyles and emergence of pathogens.</title>
        <authorList>
            <person name="Haridas S."/>
            <person name="Albert R."/>
            <person name="Binder M."/>
            <person name="Bloem J."/>
            <person name="Labutti K."/>
            <person name="Salamov A."/>
            <person name="Andreopoulos B."/>
            <person name="Baker S."/>
            <person name="Barry K."/>
            <person name="Bills G."/>
            <person name="Bluhm B."/>
            <person name="Cannon C."/>
            <person name="Castanera R."/>
            <person name="Culley D."/>
            <person name="Daum C."/>
            <person name="Ezra D."/>
            <person name="Gonzalez J."/>
            <person name="Henrissat B."/>
            <person name="Kuo A."/>
            <person name="Liang C."/>
            <person name="Lipzen A."/>
            <person name="Lutzoni F."/>
            <person name="Magnuson J."/>
            <person name="Mondo S."/>
            <person name="Nolan M."/>
            <person name="Ohm R."/>
            <person name="Pangilinan J."/>
            <person name="Park H.-J."/>
            <person name="Ramirez L."/>
            <person name="Alfaro M."/>
            <person name="Sun H."/>
            <person name="Tritt A."/>
            <person name="Yoshinaga Y."/>
            <person name="Zwiers L.-H."/>
            <person name="Turgeon B."/>
            <person name="Goodwin S."/>
            <person name="Spatafora J."/>
            <person name="Crous P."/>
            <person name="Grigoriev I."/>
        </authorList>
    </citation>
    <scope>NUCLEOTIDE SEQUENCE</scope>
    <source>
        <strain evidence="1">CBS 207.26</strain>
    </source>
</reference>
<sequence>MRLRWVVFVASTRCVDTLDIPRRMGLSSPRCPLGIPGSCQLDLALQEPLPGRRIETGCCQFPTGRCSETYNFQRFS</sequence>
<keyword evidence="2" id="KW-1185">Reference proteome</keyword>
<proteinExistence type="predicted"/>
<dbReference type="AlphaFoldDB" id="A0A6A6D563"/>
<accession>A0A6A6D563</accession>